<dbReference type="Pfam" id="PF25097">
    <property type="entry name" value="ARM_Cnot1"/>
    <property type="match status" value="1"/>
</dbReference>
<dbReference type="CDD" id="cd20710">
    <property type="entry name" value="NOT1_connector"/>
    <property type="match status" value="1"/>
</dbReference>
<dbReference type="GO" id="GO:0000932">
    <property type="term" value="C:P-body"/>
    <property type="evidence" value="ECO:0007669"/>
    <property type="project" value="TreeGrafter"/>
</dbReference>
<organism evidence="12 13">
    <name type="scientific">Peronospora destructor</name>
    <dbReference type="NCBI Taxonomy" id="86335"/>
    <lineage>
        <taxon>Eukaryota</taxon>
        <taxon>Sar</taxon>
        <taxon>Stramenopiles</taxon>
        <taxon>Oomycota</taxon>
        <taxon>Peronosporomycetes</taxon>
        <taxon>Peronosporales</taxon>
        <taxon>Peronosporaceae</taxon>
        <taxon>Peronospora</taxon>
    </lineage>
</organism>
<evidence type="ECO:0000259" key="9">
    <source>
        <dbReference type="Pfam" id="PF16415"/>
    </source>
</evidence>
<sequence length="1601" mass="176505">MLKRFQGSRDERERQIFYCMIHNLFDEYRFFPRYPEMELRITGVLFGKLIEHQVLPSNFLQTALRSVLESLREPVNSKFFFFGACALQQFVPRLRELPAYCTNLSQIPHLQHALPEIMRQVNQVTRSTALSGTSQDASADSRSALSSLGGTLPPLSGISEGDGATRLSSTAASFGPGSPPPEGSSAKGEDDTTLVVDHIFHESITVDEEEVVEQPDENVKDRIHFIVNNMSISNLEAKIPEMHKMLLPTYHAWLANYLVVKRISTQPNYHTVYLIFIEKLVRPELEREILKRTLQNTRKLLTSGTITTNSQQRSLLKNLGSWLGVFTLARNKPLLQRDLDLKELLYVGYETGHLIAVTPFVAKILEGCKKSKIFKPPNPWVMGLIHAMSEIYDVPDLKLNLKFEIEVLFKSFKLNVEDQRKAQLLHTRRAPPRTANPDFNVKVLKNPATGQRSATPPPGSGAKLGRPLTPGKQMKKPSDGFAPAGSPAGREAVSYGSLSAANVGSAAAESTVIPNLASYVAVNPELPLRNVNLRRLVPLAVDRAIREVISPVVERSVTIACITTREVILKDFATECDDTKMRKAAHLMVASMSGSLALITAKEPLRNAIGTHLRVLLPTNAGDPQQLEHVIQVCSNENTDLGCMLIEKASSEKAMRDIDEALAGAYASRRRYQQQQAHASTIQEADGVHFFEGSASSTAVSASVGSPGAPSGQWPAALPEVFKPKPSGVLPMQLVVYEAFQRIPRPTSMPLSSRAGVGVYPGGAVEKEGDTAGVSVSAALDRFAGLLERFELFVQKVVRQAAATQRELPSLLAIPTESEVFAVLREIRALGGSVRPALRDEACLKIANRIVKFMYELGNGGRGNELFLEILVSSLEALTASCETLCKEIVGWVLRAPVDDKLKLHCEIIVALIRYKVADASEFDVYMARNMERNSIAIEFAVQVVRQCLMIDHVTVAAHLSNTLEALARIVERHGGATANKNVQILAALLEQARTQKMQNRPAPPAPQKRMGSIGSGSAKVSGDRPLVQEHAAFRHTVSNALEHWIAIYKEPAGNSKIHAQYLQMLKQYGLLADDESISLFFKFGTELCVDACLKSSFAANDAATLKAGTKVPLNYTVLDALTHLMALLVKFLDPSPAAKLQVLNHAVGAIANVLVAAHDLSRKKKTRFDQRVFFRMFVNLMKELTAQEPALDVIHLQVLNTFASAYNTLQPLGLPGFVFAWTELISHHCFMPLLLRAKQQRGWQILHRLLMNLLVFMEPFLRHANSAVPLPDSISALYRGVVRIILVLLHDYPDFLSDFYTSFCDVLPAACVQLRNVILSAFSRSMRLPDPLTLGLQVAQLPEVSVAPRLMSAWGAALTHNGIKEYVDEFLHATANRASVFPADLISKLMRPAAQLERDPTSCMYALPALNAVVLYLGKEGIAEMANGDSTSVSPPPTSSGADGDRASNTKFEKSAVMDVFRYLADELDTEGRYWYFSSLANHLRYPNSHTHYFSCVILYLFSYSNNKMVKEQITRVLIERLIANRPHPWGLLVTFIELIRNKSYKFWEQDYLECSSEIKEVFDDVARTCLGSAPGASSASPLASLGGNTITAASPGASS</sequence>
<dbReference type="GO" id="GO:0017148">
    <property type="term" value="P:negative regulation of translation"/>
    <property type="evidence" value="ECO:0007669"/>
    <property type="project" value="InterPro"/>
</dbReference>
<evidence type="ECO:0000259" key="11">
    <source>
        <dbReference type="Pfam" id="PF25097"/>
    </source>
</evidence>
<feature type="region of interest" description="Disordered" evidence="6">
    <location>
        <begin position="128"/>
        <end position="190"/>
    </location>
</feature>
<dbReference type="InterPro" id="IPR038535">
    <property type="entry name" value="CNOT1_TTP_bind_sf"/>
</dbReference>
<keyword evidence="13" id="KW-1185">Reference proteome</keyword>
<feature type="compositionally biased region" description="Low complexity" evidence="6">
    <location>
        <begin position="134"/>
        <end position="157"/>
    </location>
</feature>
<evidence type="ECO:0008006" key="14">
    <source>
        <dbReference type="Google" id="ProtNLM"/>
    </source>
</evidence>
<accession>A0AAV0T5H0</accession>
<evidence type="ECO:0000313" key="13">
    <source>
        <dbReference type="Proteomes" id="UP001162029"/>
    </source>
</evidence>
<keyword evidence="5" id="KW-0539">Nucleus</keyword>
<dbReference type="FunFam" id="1.25.40.800:FF:000002">
    <property type="entry name" value="CCR4-Not complex component, Not1"/>
    <property type="match status" value="1"/>
</dbReference>
<evidence type="ECO:0000256" key="1">
    <source>
        <dbReference type="ARBA" id="ARBA00004123"/>
    </source>
</evidence>
<gene>
    <name evidence="12" type="ORF">PDE001_LOCUS787</name>
</gene>
<name>A0AAV0T5H0_9STRA</name>
<feature type="domain" description="CCR4-NOT transcription complex subunit 1" evidence="8">
    <location>
        <begin position="532"/>
        <end position="672"/>
    </location>
</feature>
<keyword evidence="2" id="KW-0678">Repressor</keyword>
<evidence type="ECO:0000313" key="12">
    <source>
        <dbReference type="EMBL" id="CAI5712395.1"/>
    </source>
</evidence>
<protein>
    <recommendedName>
        <fullName evidence="14">CCR4-NOT transcription complex subunit 1</fullName>
    </recommendedName>
</protein>
<feature type="domain" description="CCR4-NOT transcription complex subunit 1-like NOT1 connector" evidence="11">
    <location>
        <begin position="839"/>
        <end position="995"/>
    </location>
</feature>
<dbReference type="EMBL" id="CANTFM010000121">
    <property type="protein sequence ID" value="CAI5712395.1"/>
    <property type="molecule type" value="Genomic_DNA"/>
</dbReference>
<dbReference type="PANTHER" id="PTHR13162">
    <property type="entry name" value="CCR4-NOT TRANSCRIPTION COMPLEX"/>
    <property type="match status" value="1"/>
</dbReference>
<comment type="caution">
    <text evidence="12">The sequence shown here is derived from an EMBL/GenBank/DDBJ whole genome shotgun (WGS) entry which is preliminary data.</text>
</comment>
<dbReference type="Gene3D" id="1.25.40.800">
    <property type="match status" value="1"/>
</dbReference>
<dbReference type="InterPro" id="IPR024557">
    <property type="entry name" value="CNOT1_dom_4"/>
</dbReference>
<reference evidence="12" key="1">
    <citation type="submission" date="2022-12" db="EMBL/GenBank/DDBJ databases">
        <authorList>
            <person name="Webb A."/>
        </authorList>
    </citation>
    <scope>NUCLEOTIDE SEQUENCE</scope>
    <source>
        <strain evidence="12">Pd1</strain>
    </source>
</reference>
<dbReference type="InterPro" id="IPR032193">
    <property type="entry name" value="CNOT1_TTP_bind"/>
</dbReference>
<feature type="domain" description="CCR4-Not complex component Not1 C-terminal" evidence="7">
    <location>
        <begin position="1184"/>
        <end position="1567"/>
    </location>
</feature>
<dbReference type="GO" id="GO:0030015">
    <property type="term" value="C:CCR4-NOT core complex"/>
    <property type="evidence" value="ECO:0007669"/>
    <property type="project" value="InterPro"/>
</dbReference>
<dbReference type="Gene3D" id="1.25.40.790">
    <property type="match status" value="1"/>
</dbReference>
<keyword evidence="3" id="KW-0805">Transcription regulation</keyword>
<feature type="domain" description="CCR4-NOT transcription complex subunit 1 TTP binding" evidence="10">
    <location>
        <begin position="1"/>
        <end position="128"/>
    </location>
</feature>
<evidence type="ECO:0000256" key="4">
    <source>
        <dbReference type="ARBA" id="ARBA00023163"/>
    </source>
</evidence>
<evidence type="ECO:0000256" key="5">
    <source>
        <dbReference type="ARBA" id="ARBA00023242"/>
    </source>
</evidence>
<dbReference type="GO" id="GO:0000289">
    <property type="term" value="P:nuclear-transcribed mRNA poly(A) tail shortening"/>
    <property type="evidence" value="ECO:0007669"/>
    <property type="project" value="UniProtKB-ARBA"/>
</dbReference>
<feature type="domain" description="CCR4-NOT transcription complex subunit 1 CAF1-binding" evidence="9">
    <location>
        <begin position="212"/>
        <end position="431"/>
    </location>
</feature>
<dbReference type="GO" id="GO:0060090">
    <property type="term" value="F:molecular adaptor activity"/>
    <property type="evidence" value="ECO:0007669"/>
    <property type="project" value="TreeGrafter"/>
</dbReference>
<dbReference type="Proteomes" id="UP001162029">
    <property type="component" value="Unassembled WGS sequence"/>
</dbReference>
<dbReference type="PANTHER" id="PTHR13162:SF8">
    <property type="entry name" value="CCR4-NOT TRANSCRIPTION COMPLEX SUBUNIT 1"/>
    <property type="match status" value="1"/>
</dbReference>
<dbReference type="Pfam" id="PF04054">
    <property type="entry name" value="Not1"/>
    <property type="match status" value="1"/>
</dbReference>
<dbReference type="InterPro" id="IPR055454">
    <property type="entry name" value="CNOT1-like_NOT1_connector"/>
</dbReference>
<dbReference type="InterPro" id="IPR007196">
    <property type="entry name" value="CCR4-Not_Not1_C"/>
</dbReference>
<evidence type="ECO:0000256" key="2">
    <source>
        <dbReference type="ARBA" id="ARBA00022491"/>
    </source>
</evidence>
<dbReference type="InterPro" id="IPR032191">
    <property type="entry name" value="CNOT1_CAF1_bind"/>
</dbReference>
<evidence type="ECO:0000256" key="6">
    <source>
        <dbReference type="SAM" id="MobiDB-lite"/>
    </source>
</evidence>
<evidence type="ECO:0000259" key="10">
    <source>
        <dbReference type="Pfam" id="PF16417"/>
    </source>
</evidence>
<dbReference type="Pfam" id="PF12842">
    <property type="entry name" value="DUF3819"/>
    <property type="match status" value="1"/>
</dbReference>
<feature type="region of interest" description="Disordered" evidence="6">
    <location>
        <begin position="447"/>
        <end position="487"/>
    </location>
</feature>
<dbReference type="GO" id="GO:0005634">
    <property type="term" value="C:nucleus"/>
    <property type="evidence" value="ECO:0007669"/>
    <property type="project" value="UniProtKB-SubCell"/>
</dbReference>
<keyword evidence="4" id="KW-0804">Transcription</keyword>
<dbReference type="Pfam" id="PF16415">
    <property type="entry name" value="CNOT1_CAF1_bind"/>
    <property type="match status" value="1"/>
</dbReference>
<dbReference type="Gene3D" id="1.25.40.180">
    <property type="match status" value="1"/>
</dbReference>
<evidence type="ECO:0000256" key="3">
    <source>
        <dbReference type="ARBA" id="ARBA00023015"/>
    </source>
</evidence>
<dbReference type="InterPro" id="IPR040398">
    <property type="entry name" value="Not1"/>
</dbReference>
<proteinExistence type="predicted"/>
<dbReference type="Pfam" id="PF16417">
    <property type="entry name" value="CNOT1_TTP_bind"/>
    <property type="match status" value="1"/>
</dbReference>
<evidence type="ECO:0000259" key="7">
    <source>
        <dbReference type="Pfam" id="PF04054"/>
    </source>
</evidence>
<comment type="subcellular location">
    <subcellularLocation>
        <location evidence="1">Nucleus</location>
    </subcellularLocation>
</comment>
<dbReference type="Gene3D" id="1.25.40.840">
    <property type="entry name" value="CCR4-NOT transcription complex subunit 1 TTP binding domain"/>
    <property type="match status" value="1"/>
</dbReference>
<evidence type="ECO:0000259" key="8">
    <source>
        <dbReference type="Pfam" id="PF12842"/>
    </source>
</evidence>
<dbReference type="FunFam" id="1.25.40.180:FF:000012">
    <property type="entry name" value="Ccr4-Not transcription complex subunit"/>
    <property type="match status" value="1"/>
</dbReference>
<feature type="region of interest" description="Disordered" evidence="6">
    <location>
        <begin position="1428"/>
        <end position="1449"/>
    </location>
</feature>